<organism evidence="2">
    <name type="scientific">Fagus sylvatica</name>
    <name type="common">Beechnut</name>
    <dbReference type="NCBI Taxonomy" id="28930"/>
    <lineage>
        <taxon>Eukaryota</taxon>
        <taxon>Viridiplantae</taxon>
        <taxon>Streptophyta</taxon>
        <taxon>Embryophyta</taxon>
        <taxon>Tracheophyta</taxon>
        <taxon>Spermatophyta</taxon>
        <taxon>Magnoliopsida</taxon>
        <taxon>eudicotyledons</taxon>
        <taxon>Gunneridae</taxon>
        <taxon>Pentapetalae</taxon>
        <taxon>rosids</taxon>
        <taxon>fabids</taxon>
        <taxon>Fagales</taxon>
        <taxon>Fagaceae</taxon>
        <taxon>Fagus</taxon>
    </lineage>
</organism>
<evidence type="ECO:0000313" key="2">
    <source>
        <dbReference type="EMBL" id="SPC88417.1"/>
    </source>
</evidence>
<gene>
    <name evidence="2" type="ORF">FSB_LOCUS16299</name>
</gene>
<feature type="compositionally biased region" description="Polar residues" evidence="1">
    <location>
        <begin position="136"/>
        <end position="151"/>
    </location>
</feature>
<feature type="region of interest" description="Disordered" evidence="1">
    <location>
        <begin position="110"/>
        <end position="170"/>
    </location>
</feature>
<dbReference type="EMBL" id="OIVN01000996">
    <property type="protein sequence ID" value="SPC88417.1"/>
    <property type="molecule type" value="Genomic_DNA"/>
</dbReference>
<proteinExistence type="predicted"/>
<evidence type="ECO:0000256" key="1">
    <source>
        <dbReference type="SAM" id="MobiDB-lite"/>
    </source>
</evidence>
<name>A0A2N9FC17_FAGSY</name>
<dbReference type="AlphaFoldDB" id="A0A2N9FC17"/>
<reference evidence="2" key="1">
    <citation type="submission" date="2018-02" db="EMBL/GenBank/DDBJ databases">
        <authorList>
            <person name="Cohen D.B."/>
            <person name="Kent A.D."/>
        </authorList>
    </citation>
    <scope>NUCLEOTIDE SEQUENCE</scope>
</reference>
<sequence>MLSRSSVKDETWTVVIFLKEWKVIVFDLGKSWPDVRCRFKTSCYLLENEYVKFRIGLDEAQIKIVANEKTMEDFHAERDFEETGERKRAALAFGSTQDWSTVKIFDDEATTTVEEDSENEDKEDDVQFKEHAVTPSDVQSTFPSGDQSGNPAVSLMDGQVILPPIDKETS</sequence>
<accession>A0A2N9FC17</accession>
<protein>
    <submittedName>
        <fullName evidence="2">Uncharacterized protein</fullName>
    </submittedName>
</protein>
<feature type="compositionally biased region" description="Acidic residues" evidence="1">
    <location>
        <begin position="110"/>
        <end position="124"/>
    </location>
</feature>